<dbReference type="Pfam" id="PF00834">
    <property type="entry name" value="Ribul_P_3_epim"/>
    <property type="match status" value="1"/>
</dbReference>
<comment type="cofactor">
    <cofactor evidence="3">
        <name>Co(2+)</name>
        <dbReference type="ChEBI" id="CHEBI:48828"/>
    </cofactor>
</comment>
<dbReference type="NCBIfam" id="TIGR01163">
    <property type="entry name" value="rpe"/>
    <property type="match status" value="1"/>
</dbReference>
<dbReference type="InterPro" id="IPR011060">
    <property type="entry name" value="RibuloseP-bd_barrel"/>
</dbReference>
<comment type="caution">
    <text evidence="17">The sequence shown here is derived from an EMBL/GenBank/DDBJ whole genome shotgun (WGS) entry which is preliminary data.</text>
</comment>
<dbReference type="PROSITE" id="PS01085">
    <property type="entry name" value="RIBUL_P_3_EPIMER_1"/>
    <property type="match status" value="1"/>
</dbReference>
<evidence type="ECO:0000256" key="8">
    <source>
        <dbReference type="ARBA" id="ARBA00013188"/>
    </source>
</evidence>
<dbReference type="InterPro" id="IPR000056">
    <property type="entry name" value="Ribul_P_3_epim-like"/>
</dbReference>
<dbReference type="GO" id="GO:0004750">
    <property type="term" value="F:D-ribulose-phosphate 3-epimerase activity"/>
    <property type="evidence" value="ECO:0007669"/>
    <property type="project" value="UniProtKB-EC"/>
</dbReference>
<comment type="pathway">
    <text evidence="6">Carbohydrate degradation; pentose phosphate pathway; D-xylulose 5-phosphate from D-ribulose 5-phosphate (non-oxidative stage): step 1/1.</text>
</comment>
<evidence type="ECO:0000313" key="17">
    <source>
        <dbReference type="EMBL" id="GME70817.1"/>
    </source>
</evidence>
<evidence type="ECO:0000256" key="9">
    <source>
        <dbReference type="ARBA" id="ARBA00013920"/>
    </source>
</evidence>
<comment type="cofactor">
    <cofactor evidence="15">
        <name>a divalent metal cation</name>
        <dbReference type="ChEBI" id="CHEBI:60240"/>
    </cofactor>
    <text evidence="15">Binds 1 divalent metal cation per subunit.</text>
</comment>
<feature type="active site" description="Proton donor" evidence="14">
    <location>
        <position position="182"/>
    </location>
</feature>
<evidence type="ECO:0000256" key="10">
    <source>
        <dbReference type="ARBA" id="ARBA00022723"/>
    </source>
</evidence>
<evidence type="ECO:0000313" key="18">
    <source>
        <dbReference type="Proteomes" id="UP001165120"/>
    </source>
</evidence>
<evidence type="ECO:0000256" key="5">
    <source>
        <dbReference type="ARBA" id="ARBA00001954"/>
    </source>
</evidence>
<gene>
    <name evidence="17" type="ORF">Cboi02_000297200</name>
</gene>
<evidence type="ECO:0000256" key="12">
    <source>
        <dbReference type="ARBA" id="ARBA00023285"/>
    </source>
</evidence>
<comment type="catalytic activity">
    <reaction evidence="1 13">
        <text>D-ribulose 5-phosphate = D-xylulose 5-phosphate</text>
        <dbReference type="Rhea" id="RHEA:13677"/>
        <dbReference type="ChEBI" id="CHEBI:57737"/>
        <dbReference type="ChEBI" id="CHEBI:58121"/>
        <dbReference type="EC" id="5.1.3.1"/>
    </reaction>
</comment>
<keyword evidence="15" id="KW-0862">Zinc</keyword>
<comment type="cofactor">
    <cofactor evidence="4">
        <name>Zn(2+)</name>
        <dbReference type="ChEBI" id="CHEBI:29105"/>
    </cofactor>
</comment>
<dbReference type="FunFam" id="3.20.20.70:FF:000171">
    <property type="entry name" value="Ribulose-phosphate 3-epimerase"/>
    <property type="match status" value="1"/>
</dbReference>
<feature type="binding site" evidence="15">
    <location>
        <position position="40"/>
    </location>
    <ligand>
        <name>a divalent metal cation</name>
        <dbReference type="ChEBI" id="CHEBI:60240"/>
    </ligand>
</feature>
<dbReference type="SUPFAM" id="SSF51366">
    <property type="entry name" value="Ribulose-phoshate binding barrel"/>
    <property type="match status" value="1"/>
</dbReference>
<feature type="binding site" evidence="16">
    <location>
        <position position="77"/>
    </location>
    <ligand>
        <name>substrate</name>
    </ligand>
</feature>
<evidence type="ECO:0000256" key="15">
    <source>
        <dbReference type="PIRSR" id="PIRSR001461-2"/>
    </source>
</evidence>
<dbReference type="GO" id="GO:0046872">
    <property type="term" value="F:metal ion binding"/>
    <property type="evidence" value="ECO:0007669"/>
    <property type="project" value="UniProtKB-KW"/>
</dbReference>
<name>A0A9W6T077_CANBO</name>
<sequence length="237" mass="26634">MCKIHKELVPIIAPSILSADFNNLGRSVVEIYSKGANWIHIDIMDGHFVPNISIGLPVIKSLRSLFDNDSRFFFDCHMMVSNPEQWVESVSKFGGSQYTFHYETTENHLELIKLINSKNMKAAMAIKPDTDVEVLYPFIEYLDMVLIMTVEPGFGGQKFMNNMMHKIEKLRSDFPNLDIQVDGGLDVNTVKIASKSGANVIVAGTSVFGSKDKEKTIGQLRNSIQSEIDNRKSQSKL</sequence>
<dbReference type="HAMAP" id="MF_02227">
    <property type="entry name" value="RPE"/>
    <property type="match status" value="1"/>
</dbReference>
<dbReference type="EC" id="5.1.3.1" evidence="8 13"/>
<organism evidence="17 18">
    <name type="scientific">Candida boidinii</name>
    <name type="common">Yeast</name>
    <dbReference type="NCBI Taxonomy" id="5477"/>
    <lineage>
        <taxon>Eukaryota</taxon>
        <taxon>Fungi</taxon>
        <taxon>Dikarya</taxon>
        <taxon>Ascomycota</taxon>
        <taxon>Saccharomycotina</taxon>
        <taxon>Pichiomycetes</taxon>
        <taxon>Pichiales</taxon>
        <taxon>Pichiaceae</taxon>
        <taxon>Ogataea</taxon>
        <taxon>Ogataea/Candida clade</taxon>
    </lineage>
</organism>
<evidence type="ECO:0000256" key="4">
    <source>
        <dbReference type="ARBA" id="ARBA00001947"/>
    </source>
</evidence>
<feature type="binding site" evidence="16">
    <location>
        <position position="184"/>
    </location>
    <ligand>
        <name>substrate</name>
    </ligand>
</feature>
<feature type="binding site" evidence="16">
    <location>
        <begin position="204"/>
        <end position="205"/>
    </location>
    <ligand>
        <name>substrate</name>
    </ligand>
</feature>
<feature type="active site" description="Proton acceptor" evidence="14">
    <location>
        <position position="42"/>
    </location>
</feature>
<feature type="binding site" evidence="15">
    <location>
        <position position="182"/>
    </location>
    <ligand>
        <name>a divalent metal cation</name>
        <dbReference type="ChEBI" id="CHEBI:60240"/>
    </ligand>
</feature>
<dbReference type="CDD" id="cd00429">
    <property type="entry name" value="RPE"/>
    <property type="match status" value="1"/>
</dbReference>
<dbReference type="Gene3D" id="3.20.20.70">
    <property type="entry name" value="Aldolase class I"/>
    <property type="match status" value="1"/>
</dbReference>
<dbReference type="InterPro" id="IPR013785">
    <property type="entry name" value="Aldolase_TIM"/>
</dbReference>
<evidence type="ECO:0000256" key="16">
    <source>
        <dbReference type="PIRSR" id="PIRSR001461-3"/>
    </source>
</evidence>
<keyword evidence="13" id="KW-0119">Carbohydrate metabolism</keyword>
<proteinExistence type="inferred from homology"/>
<dbReference type="EMBL" id="BSXN01000959">
    <property type="protein sequence ID" value="GME70817.1"/>
    <property type="molecule type" value="Genomic_DNA"/>
</dbReference>
<comment type="cofactor">
    <cofactor evidence="2">
        <name>Mn(2+)</name>
        <dbReference type="ChEBI" id="CHEBI:29035"/>
    </cofactor>
</comment>
<accession>A0A9W6T077</accession>
<keyword evidence="11 13" id="KW-0413">Isomerase</keyword>
<protein>
    <recommendedName>
        <fullName evidence="9 13">Ribulose-phosphate 3-epimerase</fullName>
        <ecNumber evidence="8 13">5.1.3.1</ecNumber>
    </recommendedName>
</protein>
<feature type="binding site" evidence="16">
    <location>
        <position position="15"/>
    </location>
    <ligand>
        <name>substrate</name>
    </ligand>
</feature>
<evidence type="ECO:0000256" key="13">
    <source>
        <dbReference type="PIRNR" id="PIRNR001461"/>
    </source>
</evidence>
<evidence type="ECO:0000256" key="6">
    <source>
        <dbReference type="ARBA" id="ARBA00005016"/>
    </source>
</evidence>
<evidence type="ECO:0000256" key="3">
    <source>
        <dbReference type="ARBA" id="ARBA00001941"/>
    </source>
</evidence>
<keyword evidence="18" id="KW-1185">Reference proteome</keyword>
<evidence type="ECO:0000256" key="14">
    <source>
        <dbReference type="PIRSR" id="PIRSR001461-1"/>
    </source>
</evidence>
<reference evidence="17" key="1">
    <citation type="submission" date="2023-04" db="EMBL/GenBank/DDBJ databases">
        <title>Candida boidinii NBRC 10035.</title>
        <authorList>
            <person name="Ichikawa N."/>
            <person name="Sato H."/>
            <person name="Tonouchi N."/>
        </authorList>
    </citation>
    <scope>NUCLEOTIDE SEQUENCE</scope>
    <source>
        <strain evidence="17">NBRC 10035</strain>
    </source>
</reference>
<keyword evidence="15" id="KW-0464">Manganese</keyword>
<evidence type="ECO:0000256" key="1">
    <source>
        <dbReference type="ARBA" id="ARBA00001782"/>
    </source>
</evidence>
<dbReference type="GO" id="GO:0006098">
    <property type="term" value="P:pentose-phosphate shunt"/>
    <property type="evidence" value="ECO:0007669"/>
    <property type="project" value="InterPro"/>
</dbReference>
<dbReference type="PIRSF" id="PIRSF001461">
    <property type="entry name" value="RPE"/>
    <property type="match status" value="1"/>
</dbReference>
<evidence type="ECO:0000256" key="2">
    <source>
        <dbReference type="ARBA" id="ARBA00001936"/>
    </source>
</evidence>
<dbReference type="InterPro" id="IPR026019">
    <property type="entry name" value="Ribul_P_3_epim"/>
</dbReference>
<dbReference type="PANTHER" id="PTHR11749">
    <property type="entry name" value="RIBULOSE-5-PHOSPHATE-3-EPIMERASE"/>
    <property type="match status" value="1"/>
</dbReference>
<dbReference type="PROSITE" id="PS01086">
    <property type="entry name" value="RIBUL_P_3_EPIMER_2"/>
    <property type="match status" value="1"/>
</dbReference>
<dbReference type="Proteomes" id="UP001165120">
    <property type="component" value="Unassembled WGS sequence"/>
</dbReference>
<keyword evidence="12 15" id="KW-0170">Cobalt</keyword>
<feature type="binding site" evidence="15">
    <location>
        <position position="77"/>
    </location>
    <ligand>
        <name>a divalent metal cation</name>
        <dbReference type="ChEBI" id="CHEBI:60240"/>
    </ligand>
</feature>
<feature type="binding site" evidence="16">
    <location>
        <begin position="153"/>
        <end position="156"/>
    </location>
    <ligand>
        <name>substrate</name>
    </ligand>
</feature>
<dbReference type="GO" id="GO:0005975">
    <property type="term" value="P:carbohydrate metabolic process"/>
    <property type="evidence" value="ECO:0007669"/>
    <property type="project" value="InterPro"/>
</dbReference>
<dbReference type="AlphaFoldDB" id="A0A9W6T077"/>
<evidence type="ECO:0000256" key="7">
    <source>
        <dbReference type="ARBA" id="ARBA00009541"/>
    </source>
</evidence>
<dbReference type="NCBIfam" id="NF004076">
    <property type="entry name" value="PRK05581.1-4"/>
    <property type="match status" value="1"/>
</dbReference>
<evidence type="ECO:0000256" key="11">
    <source>
        <dbReference type="ARBA" id="ARBA00023235"/>
    </source>
</evidence>
<comment type="cofactor">
    <cofactor evidence="5">
        <name>Fe(2+)</name>
        <dbReference type="ChEBI" id="CHEBI:29033"/>
    </cofactor>
</comment>
<keyword evidence="10 15" id="KW-0479">Metal-binding</keyword>
<feature type="binding site" evidence="15">
    <location>
        <position position="42"/>
    </location>
    <ligand>
        <name>a divalent metal cation</name>
        <dbReference type="ChEBI" id="CHEBI:60240"/>
    </ligand>
</feature>
<comment type="similarity">
    <text evidence="7 13">Belongs to the ribulose-phosphate 3-epimerase family.</text>
</comment>